<evidence type="ECO:0000256" key="1">
    <source>
        <dbReference type="SAM" id="MobiDB-lite"/>
    </source>
</evidence>
<proteinExistence type="predicted"/>
<sequence>MFPNGNERVAHMKFASPQGKVNIICAYSPTLAAPEEDKDRFFQALEDEIKSIPKSEHLYINGDFNACVGDENDARPKFLGLHGVGKINDNGQRILEFCISHELCVTNTLFFARNATKSLGSTHAQNGGTSLTSASPEGWI</sequence>
<dbReference type="EnsemblMetazoa" id="BGLB037737-RA">
    <property type="protein sequence ID" value="BGLB037737-PA"/>
    <property type="gene ID" value="BGLB037737"/>
</dbReference>
<dbReference type="Gene3D" id="3.60.10.10">
    <property type="entry name" value="Endonuclease/exonuclease/phosphatase"/>
    <property type="match status" value="1"/>
</dbReference>
<dbReference type="Proteomes" id="UP000076420">
    <property type="component" value="Unassembled WGS sequence"/>
</dbReference>
<evidence type="ECO:0008006" key="4">
    <source>
        <dbReference type="Google" id="ProtNLM"/>
    </source>
</evidence>
<dbReference type="VEuPathDB" id="VectorBase:BGLB037737"/>
<evidence type="ECO:0000313" key="2">
    <source>
        <dbReference type="EnsemblMetazoa" id="BGLB037737-PA"/>
    </source>
</evidence>
<dbReference type="KEGG" id="bgt:106057392"/>
<protein>
    <recommendedName>
        <fullName evidence="4">Endonuclease/exonuclease/phosphatase domain-containing protein</fullName>
    </recommendedName>
</protein>
<gene>
    <name evidence="2" type="primary">106057392</name>
</gene>
<dbReference type="InterPro" id="IPR027124">
    <property type="entry name" value="Swc5/CFDP1/2"/>
</dbReference>
<evidence type="ECO:0000313" key="3">
    <source>
        <dbReference type="Proteomes" id="UP000076420"/>
    </source>
</evidence>
<dbReference type="PANTHER" id="PTHR23227">
    <property type="entry name" value="BUCENTAUR RELATED"/>
    <property type="match status" value="1"/>
</dbReference>
<name>A0A2C9M2E4_BIOGL</name>
<feature type="region of interest" description="Disordered" evidence="1">
    <location>
        <begin position="120"/>
        <end position="140"/>
    </location>
</feature>
<reference evidence="2" key="1">
    <citation type="submission" date="2020-05" db="UniProtKB">
        <authorList>
            <consortium name="EnsemblMetazoa"/>
        </authorList>
    </citation>
    <scope>IDENTIFICATION</scope>
    <source>
        <strain evidence="2">BB02</strain>
    </source>
</reference>
<accession>A0A2C9M2E4</accession>
<dbReference type="PANTHER" id="PTHR23227:SF85">
    <property type="entry name" value="CRANIOFACIAL DEVELOPMENT PROTEIN 2"/>
    <property type="match status" value="1"/>
</dbReference>
<dbReference type="SUPFAM" id="SSF56219">
    <property type="entry name" value="DNase I-like"/>
    <property type="match status" value="1"/>
</dbReference>
<dbReference type="InterPro" id="IPR036691">
    <property type="entry name" value="Endo/exonu/phosph_ase_sf"/>
</dbReference>
<dbReference type="AlphaFoldDB" id="A0A2C9M2E4"/>
<dbReference type="STRING" id="6526.A0A2C9M2E4"/>
<organism evidence="2 3">
    <name type="scientific">Biomphalaria glabrata</name>
    <name type="common">Bloodfluke planorb</name>
    <name type="synonym">Freshwater snail</name>
    <dbReference type="NCBI Taxonomy" id="6526"/>
    <lineage>
        <taxon>Eukaryota</taxon>
        <taxon>Metazoa</taxon>
        <taxon>Spiralia</taxon>
        <taxon>Lophotrochozoa</taxon>
        <taxon>Mollusca</taxon>
        <taxon>Gastropoda</taxon>
        <taxon>Heterobranchia</taxon>
        <taxon>Euthyneura</taxon>
        <taxon>Panpulmonata</taxon>
        <taxon>Hygrophila</taxon>
        <taxon>Lymnaeoidea</taxon>
        <taxon>Planorbidae</taxon>
        <taxon>Biomphalaria</taxon>
    </lineage>
</organism>